<gene>
    <name evidence="2" type="ORF">CPELLU_LOCUS1627</name>
</gene>
<evidence type="ECO:0000313" key="2">
    <source>
        <dbReference type="EMBL" id="CAG8483352.1"/>
    </source>
</evidence>
<reference evidence="2" key="1">
    <citation type="submission" date="2021-06" db="EMBL/GenBank/DDBJ databases">
        <authorList>
            <person name="Kallberg Y."/>
            <person name="Tangrot J."/>
            <person name="Rosling A."/>
        </authorList>
    </citation>
    <scope>NUCLEOTIDE SEQUENCE</scope>
    <source>
        <strain evidence="2">FL966</strain>
    </source>
</reference>
<feature type="transmembrane region" description="Helical" evidence="1">
    <location>
        <begin position="39"/>
        <end position="58"/>
    </location>
</feature>
<protein>
    <submittedName>
        <fullName evidence="2">7098_t:CDS:1</fullName>
    </submittedName>
</protein>
<dbReference type="PANTHER" id="PTHR31382:SF1">
    <property type="entry name" value="SODIUM ION_PROTON EXCHANGER (EUROFUNG)"/>
    <property type="match status" value="1"/>
</dbReference>
<evidence type="ECO:0000256" key="1">
    <source>
        <dbReference type="SAM" id="Phobius"/>
    </source>
</evidence>
<comment type="caution">
    <text evidence="2">The sequence shown here is derived from an EMBL/GenBank/DDBJ whole genome shotgun (WGS) entry which is preliminary data.</text>
</comment>
<dbReference type="EMBL" id="CAJVQA010000629">
    <property type="protein sequence ID" value="CAG8483352.1"/>
    <property type="molecule type" value="Genomic_DNA"/>
</dbReference>
<keyword evidence="1" id="KW-0812">Transmembrane</keyword>
<dbReference type="GO" id="GO:0036376">
    <property type="term" value="P:sodium ion export across plasma membrane"/>
    <property type="evidence" value="ECO:0007669"/>
    <property type="project" value="InterPro"/>
</dbReference>
<feature type="transmembrane region" description="Helical" evidence="1">
    <location>
        <begin position="12"/>
        <end position="30"/>
    </location>
</feature>
<sequence length="116" mass="12659">MEFFHPNDASILVTVLSLFVVVFSLVSMFVKERLYLSEPLVCVAVGIALGPIGLNVVAPEKWGGNVDLITREFTRFVIAIQVLANTMIKGRFAKKYISVDLRDLISGESAANDGNA</sequence>
<dbReference type="GO" id="GO:0042391">
    <property type="term" value="P:regulation of membrane potential"/>
    <property type="evidence" value="ECO:0007669"/>
    <property type="project" value="InterPro"/>
</dbReference>
<dbReference type="GO" id="GO:0005886">
    <property type="term" value="C:plasma membrane"/>
    <property type="evidence" value="ECO:0007669"/>
    <property type="project" value="InterPro"/>
</dbReference>
<dbReference type="GO" id="GO:0120029">
    <property type="term" value="P:proton export across plasma membrane"/>
    <property type="evidence" value="ECO:0007669"/>
    <property type="project" value="InterPro"/>
</dbReference>
<proteinExistence type="predicted"/>
<name>A0A9N8Z8J9_9GLOM</name>
<keyword evidence="1" id="KW-1133">Transmembrane helix</keyword>
<keyword evidence="3" id="KW-1185">Reference proteome</keyword>
<dbReference type="OrthoDB" id="2190219at2759"/>
<dbReference type="InterPro" id="IPR004712">
    <property type="entry name" value="Na+/H+_antiporter_fungi"/>
</dbReference>
<keyword evidence="1" id="KW-0472">Membrane</keyword>
<dbReference type="GO" id="GO:0015385">
    <property type="term" value="F:sodium:proton antiporter activity"/>
    <property type="evidence" value="ECO:0007669"/>
    <property type="project" value="InterPro"/>
</dbReference>
<evidence type="ECO:0000313" key="3">
    <source>
        <dbReference type="Proteomes" id="UP000789759"/>
    </source>
</evidence>
<accession>A0A9N8Z8J9</accession>
<organism evidence="2 3">
    <name type="scientific">Cetraspora pellucida</name>
    <dbReference type="NCBI Taxonomy" id="1433469"/>
    <lineage>
        <taxon>Eukaryota</taxon>
        <taxon>Fungi</taxon>
        <taxon>Fungi incertae sedis</taxon>
        <taxon>Mucoromycota</taxon>
        <taxon>Glomeromycotina</taxon>
        <taxon>Glomeromycetes</taxon>
        <taxon>Diversisporales</taxon>
        <taxon>Gigasporaceae</taxon>
        <taxon>Cetraspora</taxon>
    </lineage>
</organism>
<dbReference type="PANTHER" id="PTHR31382">
    <property type="entry name" value="NA(+)/H(+) ANTIPORTER"/>
    <property type="match status" value="1"/>
</dbReference>
<dbReference type="Proteomes" id="UP000789759">
    <property type="component" value="Unassembled WGS sequence"/>
</dbReference>
<dbReference type="AlphaFoldDB" id="A0A9N8Z8J9"/>